<dbReference type="EMBL" id="FNEE01000006">
    <property type="protein sequence ID" value="SDJ46540.1"/>
    <property type="molecule type" value="Genomic_DNA"/>
</dbReference>
<proteinExistence type="predicted"/>
<dbReference type="GO" id="GO:0004497">
    <property type="term" value="F:monooxygenase activity"/>
    <property type="evidence" value="ECO:0007669"/>
    <property type="project" value="UniProtKB-KW"/>
</dbReference>
<evidence type="ECO:0000256" key="1">
    <source>
        <dbReference type="ARBA" id="ARBA00023002"/>
    </source>
</evidence>
<gene>
    <name evidence="4" type="ORF">SAMN05428953_106221</name>
</gene>
<feature type="domain" description="FAD-binding" evidence="3">
    <location>
        <begin position="3"/>
        <end position="337"/>
    </location>
</feature>
<protein>
    <submittedName>
        <fullName evidence="4">2-polyprenyl-6-methoxyphenol hydroxylase</fullName>
    </submittedName>
</protein>
<keyword evidence="2" id="KW-0503">Monooxygenase</keyword>
<dbReference type="InterPro" id="IPR002938">
    <property type="entry name" value="FAD-bd"/>
</dbReference>
<dbReference type="InterPro" id="IPR050493">
    <property type="entry name" value="FAD-dep_Monooxygenase_BioMet"/>
</dbReference>
<keyword evidence="1" id="KW-0560">Oxidoreductase</keyword>
<keyword evidence="5" id="KW-1185">Reference proteome</keyword>
<reference evidence="5" key="1">
    <citation type="submission" date="2016-10" db="EMBL/GenBank/DDBJ databases">
        <authorList>
            <person name="Varghese N."/>
            <person name="Submissions S."/>
        </authorList>
    </citation>
    <scope>NUCLEOTIDE SEQUENCE [LARGE SCALE GENOMIC DNA]</scope>
    <source>
        <strain evidence="5">CGMCC 1.11022</strain>
    </source>
</reference>
<dbReference type="AlphaFoldDB" id="A0A1G8U0J1"/>
<accession>A0A1G8U0J1</accession>
<evidence type="ECO:0000256" key="2">
    <source>
        <dbReference type="ARBA" id="ARBA00023033"/>
    </source>
</evidence>
<dbReference type="SUPFAM" id="SSF51905">
    <property type="entry name" value="FAD/NAD(P)-binding domain"/>
    <property type="match status" value="1"/>
</dbReference>
<dbReference type="RefSeq" id="WP_091593875.1">
    <property type="nucleotide sequence ID" value="NZ_FNEE01000006.1"/>
</dbReference>
<dbReference type="PANTHER" id="PTHR13789">
    <property type="entry name" value="MONOOXYGENASE"/>
    <property type="match status" value="1"/>
</dbReference>
<dbReference type="InterPro" id="IPR036188">
    <property type="entry name" value="FAD/NAD-bd_sf"/>
</dbReference>
<organism evidence="4 5">
    <name type="scientific">Mesorhizobium muleiense</name>
    <dbReference type="NCBI Taxonomy" id="1004279"/>
    <lineage>
        <taxon>Bacteria</taxon>
        <taxon>Pseudomonadati</taxon>
        <taxon>Pseudomonadota</taxon>
        <taxon>Alphaproteobacteria</taxon>
        <taxon>Hyphomicrobiales</taxon>
        <taxon>Phyllobacteriaceae</taxon>
        <taxon>Mesorhizobium</taxon>
    </lineage>
</organism>
<dbReference type="PRINTS" id="PR00420">
    <property type="entry name" value="RNGMNOXGNASE"/>
</dbReference>
<dbReference type="Gene3D" id="3.50.50.60">
    <property type="entry name" value="FAD/NAD(P)-binding domain"/>
    <property type="match status" value="1"/>
</dbReference>
<dbReference type="Pfam" id="PF01494">
    <property type="entry name" value="FAD_binding_3"/>
    <property type="match status" value="1"/>
</dbReference>
<dbReference type="PANTHER" id="PTHR13789:SF309">
    <property type="entry name" value="PUTATIVE (AFU_ORTHOLOGUE AFUA_6G14510)-RELATED"/>
    <property type="match status" value="1"/>
</dbReference>
<evidence type="ECO:0000313" key="5">
    <source>
        <dbReference type="Proteomes" id="UP000198894"/>
    </source>
</evidence>
<dbReference type="GO" id="GO:0071949">
    <property type="term" value="F:FAD binding"/>
    <property type="evidence" value="ECO:0007669"/>
    <property type="project" value="InterPro"/>
</dbReference>
<name>A0A1G8U0J1_9HYPH</name>
<dbReference type="Proteomes" id="UP000198894">
    <property type="component" value="Unassembled WGS sequence"/>
</dbReference>
<evidence type="ECO:0000313" key="4">
    <source>
        <dbReference type="EMBL" id="SDJ46540.1"/>
    </source>
</evidence>
<evidence type="ECO:0000259" key="3">
    <source>
        <dbReference type="Pfam" id="PF01494"/>
    </source>
</evidence>
<sequence length="388" mass="42726">MRAVIIGAGIAGLAVAKGLRLLGWETEIYEQASELKPLGAGLSLSANALRALRTLGLYEAVVAEAQPIHRLDLLDDKGQVLQSTDFQRFSQNYGHLSMAVLHRGDLHKALLSELPRSIIRTEMECVDARQVGDNIALRFANGEIVESELVLACDGIHSAVRRALFPQSREHFARYACWRAIAPGFLQGMDPARLSESWGAGKRIGLAAIPGERVYWFACCGADQRDDPRLARADLAEVQAMFSGFHEPVPEVLDRTAEDSLIWTDILDLDPMPSFTRGRAVLLGDAAHAVTPDLGQGAGLAMEDAAVLAALFGRLPADRAIREYDKRRLDRAHRVAAESRLYAKVAQWKNPLVVPLRNLLVKSIPERFMDRQLEAVLDIDFEPVRNAA</sequence>